<dbReference type="Proteomes" id="UP001432322">
    <property type="component" value="Unassembled WGS sequence"/>
</dbReference>
<comment type="caution">
    <text evidence="7">The sequence shown here is derived from an EMBL/GenBank/DDBJ whole genome shotgun (WGS) entry which is preliminary data.</text>
</comment>
<evidence type="ECO:0000256" key="5">
    <source>
        <dbReference type="ARBA" id="ARBA00023054"/>
    </source>
</evidence>
<keyword evidence="5" id="KW-0175">Coiled coil</keyword>
<evidence type="ECO:0000256" key="2">
    <source>
        <dbReference type="ARBA" id="ARBA00006648"/>
    </source>
</evidence>
<gene>
    <name evidence="7" type="ORF">PFISCL1PPCAC_9761</name>
</gene>
<comment type="subcellular location">
    <subcellularLocation>
        <location evidence="1">Secreted</location>
    </subcellularLocation>
</comment>
<evidence type="ECO:0000256" key="6">
    <source>
        <dbReference type="ARBA" id="ARBA00023121"/>
    </source>
</evidence>
<reference evidence="7" key="1">
    <citation type="submission" date="2023-10" db="EMBL/GenBank/DDBJ databases">
        <title>Genome assembly of Pristionchus species.</title>
        <authorList>
            <person name="Yoshida K."/>
            <person name="Sommer R.J."/>
        </authorList>
    </citation>
    <scope>NUCLEOTIDE SEQUENCE</scope>
    <source>
        <strain evidence="7">RS5133</strain>
    </source>
</reference>
<evidence type="ECO:0000313" key="7">
    <source>
        <dbReference type="EMBL" id="GMT18464.1"/>
    </source>
</evidence>
<organism evidence="7 8">
    <name type="scientific">Pristionchus fissidentatus</name>
    <dbReference type="NCBI Taxonomy" id="1538716"/>
    <lineage>
        <taxon>Eukaryota</taxon>
        <taxon>Metazoa</taxon>
        <taxon>Ecdysozoa</taxon>
        <taxon>Nematoda</taxon>
        <taxon>Chromadorea</taxon>
        <taxon>Rhabditida</taxon>
        <taxon>Rhabditina</taxon>
        <taxon>Diplogasteromorpha</taxon>
        <taxon>Diplogasteroidea</taxon>
        <taxon>Neodiplogasteridae</taxon>
        <taxon>Pristionchus</taxon>
    </lineage>
</organism>
<keyword evidence="8" id="KW-1185">Reference proteome</keyword>
<evidence type="ECO:0000256" key="3">
    <source>
        <dbReference type="ARBA" id="ARBA00022525"/>
    </source>
</evidence>
<accession>A0AAV5VJ58</accession>
<dbReference type="GO" id="GO:0005576">
    <property type="term" value="C:extracellular region"/>
    <property type="evidence" value="ECO:0007669"/>
    <property type="project" value="UniProtKB-SubCell"/>
</dbReference>
<feature type="non-terminal residue" evidence="7">
    <location>
        <position position="1"/>
    </location>
</feature>
<evidence type="ECO:0000256" key="4">
    <source>
        <dbReference type="ARBA" id="ARBA00022729"/>
    </source>
</evidence>
<evidence type="ECO:0000256" key="1">
    <source>
        <dbReference type="ARBA" id="ARBA00004613"/>
    </source>
</evidence>
<dbReference type="GO" id="GO:0008289">
    <property type="term" value="F:lipid binding"/>
    <property type="evidence" value="ECO:0007669"/>
    <property type="project" value="UniProtKB-KW"/>
</dbReference>
<dbReference type="AlphaFoldDB" id="A0AAV5VJ58"/>
<comment type="similarity">
    <text evidence="2">Belongs to the fatty-acid and retinol-binding protein (FARBP) family.</text>
</comment>
<name>A0AAV5VJ58_9BILA</name>
<keyword evidence="4" id="KW-0732">Signal</keyword>
<proteinExistence type="inferred from homology"/>
<dbReference type="Pfam" id="PF05823">
    <property type="entry name" value="Gp-FAR-1"/>
    <property type="match status" value="1"/>
</dbReference>
<evidence type="ECO:0000313" key="8">
    <source>
        <dbReference type="Proteomes" id="UP001432322"/>
    </source>
</evidence>
<keyword evidence="6" id="KW-0446">Lipid-binding</keyword>
<dbReference type="InterPro" id="IPR008632">
    <property type="entry name" value="Gp-FAR-1"/>
</dbReference>
<dbReference type="EMBL" id="BTSY01000003">
    <property type="protein sequence ID" value="GMT18464.1"/>
    <property type="molecule type" value="Genomic_DNA"/>
</dbReference>
<sequence length="186" mass="21200">VAAAAAQKLVMDDRTIDETFAILAQSEFVPREARAVLYGLDKKEKRAAAEIIVKYQNETMDKLDMDKLAKELKNKSPSMHRKAVAMSRMAATRYDRLQPETKEYLNKFGDKAVARREAISTPKNKQQIFIAKRDSKVADEMINEFRKMKPTVREDLQRHFAEPMALLDTPYASAAKFFLNRVGSGN</sequence>
<keyword evidence="3" id="KW-0964">Secreted</keyword>
<protein>
    <submittedName>
        <fullName evidence="7">Uncharacterized protein</fullName>
    </submittedName>
</protein>
<dbReference type="Gene3D" id="1.20.120.1100">
    <property type="match status" value="1"/>
</dbReference>